<accession>A0A1V4IFC0</accession>
<keyword evidence="2" id="KW-1185">Reference proteome</keyword>
<sequence>MIFILAIITDIKSTIEGEKQWMITKEMYH</sequence>
<comment type="caution">
    <text evidence="1">The sequence shown here is derived from an EMBL/GenBank/DDBJ whole genome shotgun (WGS) entry which is preliminary data.</text>
</comment>
<organism evidence="1 2">
    <name type="scientific">Clostridium chromiireducens</name>
    <dbReference type="NCBI Taxonomy" id="225345"/>
    <lineage>
        <taxon>Bacteria</taxon>
        <taxon>Bacillati</taxon>
        <taxon>Bacillota</taxon>
        <taxon>Clostridia</taxon>
        <taxon>Eubacteriales</taxon>
        <taxon>Clostridiaceae</taxon>
        <taxon>Clostridium</taxon>
    </lineage>
</organism>
<proteinExistence type="predicted"/>
<evidence type="ECO:0000313" key="2">
    <source>
        <dbReference type="Proteomes" id="UP000191056"/>
    </source>
</evidence>
<gene>
    <name evidence="1" type="ORF">CLCHR_37930</name>
</gene>
<reference evidence="1 2" key="1">
    <citation type="submission" date="2017-03" db="EMBL/GenBank/DDBJ databases">
        <title>Genome sequence of Clostridium chromiireducens DSM 23318.</title>
        <authorList>
            <person name="Poehlein A."/>
            <person name="Daniel R."/>
        </authorList>
    </citation>
    <scope>NUCLEOTIDE SEQUENCE [LARGE SCALE GENOMIC DNA]</scope>
    <source>
        <strain evidence="1 2">DSM 23318</strain>
    </source>
</reference>
<dbReference type="STRING" id="225345.CLCHR_37930"/>
<name>A0A1V4IFC0_9CLOT</name>
<dbReference type="AlphaFoldDB" id="A0A1V4IFC0"/>
<protein>
    <submittedName>
        <fullName evidence="1">Uncharacterized protein</fullName>
    </submittedName>
</protein>
<evidence type="ECO:0000313" key="1">
    <source>
        <dbReference type="EMBL" id="OPJ58626.1"/>
    </source>
</evidence>
<dbReference type="Proteomes" id="UP000191056">
    <property type="component" value="Unassembled WGS sequence"/>
</dbReference>
<dbReference type="EMBL" id="MZGT01000063">
    <property type="protein sequence ID" value="OPJ58626.1"/>
    <property type="molecule type" value="Genomic_DNA"/>
</dbReference>